<dbReference type="AlphaFoldDB" id="A0A5E4NCS7"/>
<dbReference type="Proteomes" id="UP000325440">
    <property type="component" value="Unassembled WGS sequence"/>
</dbReference>
<sequence>MTNRTTTLEGEMRWNETSVNSLHHMHMGVLPKCARKKYRKIKMSGDEKNELTVTAIYCPPQGGADETRFNSFFQMLGDRFIAGDDYNAKHSHWGSRLITPKGRALLKVANRKSPICFVIKGISSNYVEAEGLIELTSDHIPMLLSLSSNVIMKKRKHFLTNKHTNWDLFRITFEKSIYLAVRLKSSTDIEFSVKKLTDNIVKAAKTSTPKAHKGNDRQFTYPKEIRDIVQQKWRARRI</sequence>
<keyword evidence="1" id="KW-0540">Nuclease</keyword>
<keyword evidence="1" id="KW-0269">Exonuclease</keyword>
<dbReference type="EMBL" id="CABPRJ010001919">
    <property type="protein sequence ID" value="VVC41488.1"/>
    <property type="molecule type" value="Genomic_DNA"/>
</dbReference>
<dbReference type="Gene3D" id="3.60.10.10">
    <property type="entry name" value="Endonuclease/exonuclease/phosphatase"/>
    <property type="match status" value="1"/>
</dbReference>
<gene>
    <name evidence="1" type="ORF">CINCED_3A011457</name>
</gene>
<evidence type="ECO:0000313" key="1">
    <source>
        <dbReference type="EMBL" id="VVC41488.1"/>
    </source>
</evidence>
<protein>
    <submittedName>
        <fullName evidence="1">Endonuclease/exonuclease/phosphatase</fullName>
    </submittedName>
</protein>
<organism evidence="1 2">
    <name type="scientific">Cinara cedri</name>
    <dbReference type="NCBI Taxonomy" id="506608"/>
    <lineage>
        <taxon>Eukaryota</taxon>
        <taxon>Metazoa</taxon>
        <taxon>Ecdysozoa</taxon>
        <taxon>Arthropoda</taxon>
        <taxon>Hexapoda</taxon>
        <taxon>Insecta</taxon>
        <taxon>Pterygota</taxon>
        <taxon>Neoptera</taxon>
        <taxon>Paraneoptera</taxon>
        <taxon>Hemiptera</taxon>
        <taxon>Sternorrhyncha</taxon>
        <taxon>Aphidomorpha</taxon>
        <taxon>Aphidoidea</taxon>
        <taxon>Aphididae</taxon>
        <taxon>Lachninae</taxon>
        <taxon>Cinara</taxon>
    </lineage>
</organism>
<dbReference type="SUPFAM" id="SSF56219">
    <property type="entry name" value="DNase I-like"/>
    <property type="match status" value="1"/>
</dbReference>
<keyword evidence="1" id="KW-0255">Endonuclease</keyword>
<dbReference type="GO" id="GO:0004527">
    <property type="term" value="F:exonuclease activity"/>
    <property type="evidence" value="ECO:0007669"/>
    <property type="project" value="UniProtKB-KW"/>
</dbReference>
<name>A0A5E4NCS7_9HEMI</name>
<reference evidence="1 2" key="1">
    <citation type="submission" date="2019-08" db="EMBL/GenBank/DDBJ databases">
        <authorList>
            <person name="Alioto T."/>
            <person name="Alioto T."/>
            <person name="Gomez Garrido J."/>
        </authorList>
    </citation>
    <scope>NUCLEOTIDE SEQUENCE [LARGE SCALE GENOMIC DNA]</scope>
</reference>
<keyword evidence="1" id="KW-0378">Hydrolase</keyword>
<keyword evidence="2" id="KW-1185">Reference proteome</keyword>
<proteinExistence type="predicted"/>
<evidence type="ECO:0000313" key="2">
    <source>
        <dbReference type="Proteomes" id="UP000325440"/>
    </source>
</evidence>
<dbReference type="GO" id="GO:0004519">
    <property type="term" value="F:endonuclease activity"/>
    <property type="evidence" value="ECO:0007669"/>
    <property type="project" value="UniProtKB-KW"/>
</dbReference>
<accession>A0A5E4NCS7</accession>
<dbReference type="InterPro" id="IPR036691">
    <property type="entry name" value="Endo/exonu/phosph_ase_sf"/>
</dbReference>
<dbReference type="OrthoDB" id="6626684at2759"/>